<evidence type="ECO:0000313" key="2">
    <source>
        <dbReference type="EMBL" id="KAK3498897.1"/>
    </source>
</evidence>
<organism evidence="2 3">
    <name type="scientific">Neurospora hispaniola</name>
    <dbReference type="NCBI Taxonomy" id="588809"/>
    <lineage>
        <taxon>Eukaryota</taxon>
        <taxon>Fungi</taxon>
        <taxon>Dikarya</taxon>
        <taxon>Ascomycota</taxon>
        <taxon>Pezizomycotina</taxon>
        <taxon>Sordariomycetes</taxon>
        <taxon>Sordariomycetidae</taxon>
        <taxon>Sordariales</taxon>
        <taxon>Sordariaceae</taxon>
        <taxon>Neurospora</taxon>
    </lineage>
</organism>
<feature type="region of interest" description="Disordered" evidence="1">
    <location>
        <begin position="1"/>
        <end position="97"/>
    </location>
</feature>
<feature type="compositionally biased region" description="Basic residues" evidence="1">
    <location>
        <begin position="61"/>
        <end position="70"/>
    </location>
</feature>
<dbReference type="EMBL" id="JAULSX010000001">
    <property type="protein sequence ID" value="KAK3498897.1"/>
    <property type="molecule type" value="Genomic_DNA"/>
</dbReference>
<proteinExistence type="predicted"/>
<dbReference type="AlphaFoldDB" id="A0AAJ0IEF6"/>
<name>A0AAJ0IEF6_9PEZI</name>
<feature type="compositionally biased region" description="Low complexity" evidence="1">
    <location>
        <begin position="74"/>
        <end position="91"/>
    </location>
</feature>
<feature type="compositionally biased region" description="Low complexity" evidence="1">
    <location>
        <begin position="1"/>
        <end position="12"/>
    </location>
</feature>
<dbReference type="RefSeq" id="XP_062696530.1">
    <property type="nucleotide sequence ID" value="XM_062840472.1"/>
</dbReference>
<accession>A0AAJ0IEF6</accession>
<protein>
    <submittedName>
        <fullName evidence="2">Uncharacterized protein</fullName>
    </submittedName>
</protein>
<evidence type="ECO:0000256" key="1">
    <source>
        <dbReference type="SAM" id="MobiDB-lite"/>
    </source>
</evidence>
<evidence type="ECO:0000313" key="3">
    <source>
        <dbReference type="Proteomes" id="UP001285908"/>
    </source>
</evidence>
<dbReference type="GeneID" id="87878094"/>
<feature type="compositionally biased region" description="Low complexity" evidence="1">
    <location>
        <begin position="48"/>
        <end position="60"/>
    </location>
</feature>
<feature type="non-terminal residue" evidence="2">
    <location>
        <position position="303"/>
    </location>
</feature>
<feature type="non-terminal residue" evidence="2">
    <location>
        <position position="1"/>
    </location>
</feature>
<sequence>QLHPSHSASNSPPKAPSPPVPSRTHNDRKDQRCEGWRRRRCRHHHRQQQQQQQEQQQQQQQHHHHHHHHEGHQPQHQQHHQQQQQQQQEQRWGWRRRPRLQQVDKGRLVRVMNTILASSVFLFLLCFHFCRDLPPSHVSFAVTYLNQLPCVTGVRSLLNSRFFAAPLSLLLMAWTSKGQVFTSFATSRRAAKSHSANINSRIQNRKCASPGSRLFLLAPPPPGAQPSKHFDNSIDCFRKVIRDEGFRGLLNLAASRGSNTTHHRWEETDNVPICIVGNKSVPKPNNSRDMSGLTFFLCCCWRD</sequence>
<feature type="compositionally biased region" description="Basic and acidic residues" evidence="1">
    <location>
        <begin position="24"/>
        <end position="36"/>
    </location>
</feature>
<reference evidence="2 3" key="1">
    <citation type="journal article" date="2023" name="Mol. Phylogenet. Evol.">
        <title>Genome-scale phylogeny and comparative genomics of the fungal order Sordariales.</title>
        <authorList>
            <person name="Hensen N."/>
            <person name="Bonometti L."/>
            <person name="Westerberg I."/>
            <person name="Brannstrom I.O."/>
            <person name="Guillou S."/>
            <person name="Cros-Aarteil S."/>
            <person name="Calhoun S."/>
            <person name="Haridas S."/>
            <person name="Kuo A."/>
            <person name="Mondo S."/>
            <person name="Pangilinan J."/>
            <person name="Riley R."/>
            <person name="LaButti K."/>
            <person name="Andreopoulos B."/>
            <person name="Lipzen A."/>
            <person name="Chen C."/>
            <person name="Yan M."/>
            <person name="Daum C."/>
            <person name="Ng V."/>
            <person name="Clum A."/>
            <person name="Steindorff A."/>
            <person name="Ohm R.A."/>
            <person name="Martin F."/>
            <person name="Silar P."/>
            <person name="Natvig D.O."/>
            <person name="Lalanne C."/>
            <person name="Gautier V."/>
            <person name="Ament-Velasquez S.L."/>
            <person name="Kruys A."/>
            <person name="Hutchinson M.I."/>
            <person name="Powell A.J."/>
            <person name="Barry K."/>
            <person name="Miller A.N."/>
            <person name="Grigoriev I.V."/>
            <person name="Debuchy R."/>
            <person name="Gladieux P."/>
            <person name="Hiltunen Thoren M."/>
            <person name="Johannesson H."/>
        </authorList>
    </citation>
    <scope>NUCLEOTIDE SEQUENCE [LARGE SCALE GENOMIC DNA]</scope>
    <source>
        <strain evidence="2 3">FGSC 10403</strain>
    </source>
</reference>
<comment type="caution">
    <text evidence="2">The sequence shown here is derived from an EMBL/GenBank/DDBJ whole genome shotgun (WGS) entry which is preliminary data.</text>
</comment>
<keyword evidence="3" id="KW-1185">Reference proteome</keyword>
<feature type="compositionally biased region" description="Basic residues" evidence="1">
    <location>
        <begin position="37"/>
        <end position="47"/>
    </location>
</feature>
<gene>
    <name evidence="2" type="ORF">B0T23DRAFT_433837</name>
</gene>
<dbReference type="Proteomes" id="UP001285908">
    <property type="component" value="Unassembled WGS sequence"/>
</dbReference>